<evidence type="ECO:0000313" key="4">
    <source>
        <dbReference type="EMBL" id="REE80176.1"/>
    </source>
</evidence>
<keyword evidence="1" id="KW-0560">Oxidoreductase</keyword>
<evidence type="ECO:0000259" key="3">
    <source>
        <dbReference type="Pfam" id="PF02826"/>
    </source>
</evidence>
<dbReference type="SUPFAM" id="SSF51735">
    <property type="entry name" value="NAD(P)-binding Rossmann-fold domains"/>
    <property type="match status" value="1"/>
</dbReference>
<dbReference type="CDD" id="cd05300">
    <property type="entry name" value="2-Hacid_dh_1"/>
    <property type="match status" value="1"/>
</dbReference>
<accession>A0A3D9RSR4</accession>
<gene>
    <name evidence="4" type="ORF">A8990_12125</name>
</gene>
<protein>
    <submittedName>
        <fullName evidence="4">Phosphoglycerate dehydrogenase-like enzyme</fullName>
    </submittedName>
</protein>
<dbReference type="GO" id="GO:0016491">
    <property type="term" value="F:oxidoreductase activity"/>
    <property type="evidence" value="ECO:0007669"/>
    <property type="project" value="UniProtKB-KW"/>
</dbReference>
<dbReference type="PANTHER" id="PTHR43333:SF1">
    <property type="entry name" value="D-ISOMER SPECIFIC 2-HYDROXYACID DEHYDROGENASE NAD-BINDING DOMAIN-CONTAINING PROTEIN"/>
    <property type="match status" value="1"/>
</dbReference>
<organism evidence="4 5">
    <name type="scientific">Paenibacillus taihuensis</name>
    <dbReference type="NCBI Taxonomy" id="1156355"/>
    <lineage>
        <taxon>Bacteria</taxon>
        <taxon>Bacillati</taxon>
        <taxon>Bacillota</taxon>
        <taxon>Bacilli</taxon>
        <taxon>Bacillales</taxon>
        <taxon>Paenibacillaceae</taxon>
        <taxon>Paenibacillus</taxon>
    </lineage>
</organism>
<feature type="domain" description="D-isomer specific 2-hydroxyacid dehydrogenase NAD-binding" evidence="3">
    <location>
        <begin position="103"/>
        <end position="274"/>
    </location>
</feature>
<evidence type="ECO:0000313" key="5">
    <source>
        <dbReference type="Proteomes" id="UP000256304"/>
    </source>
</evidence>
<evidence type="ECO:0000256" key="1">
    <source>
        <dbReference type="ARBA" id="ARBA00023002"/>
    </source>
</evidence>
<dbReference type="InterPro" id="IPR036291">
    <property type="entry name" value="NAD(P)-bd_dom_sf"/>
</dbReference>
<reference evidence="4 5" key="1">
    <citation type="submission" date="2018-08" db="EMBL/GenBank/DDBJ databases">
        <title>Genomic Encyclopedia of Type Strains, Phase III (KMG-III): the genomes of soil and plant-associated and newly described type strains.</title>
        <authorList>
            <person name="Whitman W."/>
        </authorList>
    </citation>
    <scope>NUCLEOTIDE SEQUENCE [LARGE SCALE GENOMIC DNA]</scope>
    <source>
        <strain evidence="4 5">CGMCC 1.10966</strain>
    </source>
</reference>
<proteinExistence type="predicted"/>
<comment type="caution">
    <text evidence="4">The sequence shown here is derived from an EMBL/GenBank/DDBJ whole genome shotgun (WGS) entry which is preliminary data.</text>
</comment>
<dbReference type="PANTHER" id="PTHR43333">
    <property type="entry name" value="2-HACID_DH_C DOMAIN-CONTAINING PROTEIN"/>
    <property type="match status" value="1"/>
</dbReference>
<dbReference type="Gene3D" id="3.40.50.720">
    <property type="entry name" value="NAD(P)-binding Rossmann-like Domain"/>
    <property type="match status" value="2"/>
</dbReference>
<dbReference type="RefSeq" id="WP_116190339.1">
    <property type="nucleotide sequence ID" value="NZ_QTTN01000021.1"/>
</dbReference>
<dbReference type="GO" id="GO:0051287">
    <property type="term" value="F:NAD binding"/>
    <property type="evidence" value="ECO:0007669"/>
    <property type="project" value="InterPro"/>
</dbReference>
<dbReference type="EMBL" id="QTTN01000021">
    <property type="protein sequence ID" value="REE80176.1"/>
    <property type="molecule type" value="Genomic_DNA"/>
</dbReference>
<keyword evidence="5" id="KW-1185">Reference proteome</keyword>
<sequence>MDIRKIIVTGRMYKDLETLSTLDSTREYLFLPEEEVSSSHYDWADAYVAFKPTASFHFGKLQWVHALGAGVDAFLNNREWKQDVLLTRTIGSFGQKIAEYCLSYILSDVQDQDRFGQLQANREWQPSKPKLMSELKIVVFGTGTIGREVTRILGSLGVTVCGISRSGEPNAHFHSVLPIAEAASMLPHADWVINTLPLTEATELLFDSHLFSYMSGAGFINVGRGASVNEEALVEAITRGQVRKAVLDVFREEPLPAASPLWTASNVIITPHISAVTGVDEAVDGFLTVLNYLERGEEQLSQAVNISRGY</sequence>
<evidence type="ECO:0000256" key="2">
    <source>
        <dbReference type="ARBA" id="ARBA00023027"/>
    </source>
</evidence>
<dbReference type="AlphaFoldDB" id="A0A3D9RSR4"/>
<dbReference type="InterPro" id="IPR006140">
    <property type="entry name" value="D-isomer_DH_NAD-bd"/>
</dbReference>
<keyword evidence="2" id="KW-0520">NAD</keyword>
<dbReference type="Proteomes" id="UP000256304">
    <property type="component" value="Unassembled WGS sequence"/>
</dbReference>
<dbReference type="OrthoDB" id="9805416at2"/>
<name>A0A3D9RSR4_9BACL</name>
<dbReference type="Pfam" id="PF02826">
    <property type="entry name" value="2-Hacid_dh_C"/>
    <property type="match status" value="1"/>
</dbReference>